<keyword evidence="1" id="KW-0489">Methyltransferase</keyword>
<organism evidence="4 5">
    <name type="scientific">Advenella faeciporci</name>
    <dbReference type="NCBI Taxonomy" id="797535"/>
    <lineage>
        <taxon>Bacteria</taxon>
        <taxon>Pseudomonadati</taxon>
        <taxon>Pseudomonadota</taxon>
        <taxon>Betaproteobacteria</taxon>
        <taxon>Burkholderiales</taxon>
        <taxon>Alcaligenaceae</taxon>
    </lineage>
</organism>
<evidence type="ECO:0000313" key="5">
    <source>
        <dbReference type="Proteomes" id="UP000608345"/>
    </source>
</evidence>
<dbReference type="GO" id="GO:0008171">
    <property type="term" value="F:O-methyltransferase activity"/>
    <property type="evidence" value="ECO:0007669"/>
    <property type="project" value="InterPro"/>
</dbReference>
<protein>
    <submittedName>
        <fullName evidence="4">O-methyltransferase</fullName>
    </submittedName>
</protein>
<comment type="caution">
    <text evidence="4">The sequence shown here is derived from an EMBL/GenBank/DDBJ whole genome shotgun (WGS) entry which is preliminary data.</text>
</comment>
<dbReference type="GO" id="GO:0032259">
    <property type="term" value="P:methylation"/>
    <property type="evidence" value="ECO:0007669"/>
    <property type="project" value="UniProtKB-KW"/>
</dbReference>
<dbReference type="InterPro" id="IPR050362">
    <property type="entry name" value="Cation-dep_OMT"/>
</dbReference>
<evidence type="ECO:0000256" key="3">
    <source>
        <dbReference type="ARBA" id="ARBA00022691"/>
    </source>
</evidence>
<dbReference type="SUPFAM" id="SSF53335">
    <property type="entry name" value="S-adenosyl-L-methionine-dependent methyltransferases"/>
    <property type="match status" value="1"/>
</dbReference>
<reference evidence="4" key="1">
    <citation type="journal article" date="2014" name="Int. J. Syst. Evol. Microbiol.">
        <title>Complete genome sequence of Corynebacterium casei LMG S-19264T (=DSM 44701T), isolated from a smear-ripened cheese.</title>
        <authorList>
            <consortium name="US DOE Joint Genome Institute (JGI-PGF)"/>
            <person name="Walter F."/>
            <person name="Albersmeier A."/>
            <person name="Kalinowski J."/>
            <person name="Ruckert C."/>
        </authorList>
    </citation>
    <scope>NUCLEOTIDE SEQUENCE</scope>
    <source>
        <strain evidence="4">KCTC 23732</strain>
    </source>
</reference>
<dbReference type="PROSITE" id="PS51682">
    <property type="entry name" value="SAM_OMT_I"/>
    <property type="match status" value="1"/>
</dbReference>
<evidence type="ECO:0000256" key="2">
    <source>
        <dbReference type="ARBA" id="ARBA00022679"/>
    </source>
</evidence>
<name>A0A918JPC4_9BURK</name>
<dbReference type="EMBL" id="BMYS01000015">
    <property type="protein sequence ID" value="GGW90098.1"/>
    <property type="molecule type" value="Genomic_DNA"/>
</dbReference>
<dbReference type="PANTHER" id="PTHR10509">
    <property type="entry name" value="O-METHYLTRANSFERASE-RELATED"/>
    <property type="match status" value="1"/>
</dbReference>
<keyword evidence="2" id="KW-0808">Transferase</keyword>
<dbReference type="InterPro" id="IPR002935">
    <property type="entry name" value="SAM_O-MeTrfase"/>
</dbReference>
<sequence>MGIALTKHKTQITEECYKQVDDYFNQLFLKEDVIPEKVLEHCKKNNIPAINVAPNQGKLLHMLVSMNGARRVLEIGTLGAYSTVWMGLALPDDGRLVTLDFDENYIKIARESLSIAGLQDKVEIRQGVAAYTLAQMVQEQQAPFDFIFIDADKENNPVYLEYALKLSRPGTVIVADNVVRQAKILDDSGKADNIRGLRRFFDDMVGNPRLTVTAFQTLGSKGWDGLAIAIVKQ</sequence>
<gene>
    <name evidence="4" type="ORF">GCM10011450_20370</name>
</gene>
<evidence type="ECO:0000313" key="4">
    <source>
        <dbReference type="EMBL" id="GGW90098.1"/>
    </source>
</evidence>
<dbReference type="InterPro" id="IPR029063">
    <property type="entry name" value="SAM-dependent_MTases_sf"/>
</dbReference>
<dbReference type="AlphaFoldDB" id="A0A918JPC4"/>
<dbReference type="Pfam" id="PF01596">
    <property type="entry name" value="Methyltransf_3"/>
    <property type="match status" value="1"/>
</dbReference>
<accession>A0A918JPC4</accession>
<proteinExistence type="predicted"/>
<dbReference type="Gene3D" id="3.40.50.150">
    <property type="entry name" value="Vaccinia Virus protein VP39"/>
    <property type="match status" value="1"/>
</dbReference>
<reference evidence="4" key="2">
    <citation type="submission" date="2020-09" db="EMBL/GenBank/DDBJ databases">
        <authorList>
            <person name="Sun Q."/>
            <person name="Kim S."/>
        </authorList>
    </citation>
    <scope>NUCLEOTIDE SEQUENCE</scope>
    <source>
        <strain evidence="4">KCTC 23732</strain>
    </source>
</reference>
<keyword evidence="3" id="KW-0949">S-adenosyl-L-methionine</keyword>
<dbReference type="GO" id="GO:0008757">
    <property type="term" value="F:S-adenosylmethionine-dependent methyltransferase activity"/>
    <property type="evidence" value="ECO:0007669"/>
    <property type="project" value="TreeGrafter"/>
</dbReference>
<dbReference type="PANTHER" id="PTHR10509:SF14">
    <property type="entry name" value="CAFFEOYL-COA O-METHYLTRANSFERASE 3-RELATED"/>
    <property type="match status" value="1"/>
</dbReference>
<dbReference type="Proteomes" id="UP000608345">
    <property type="component" value="Unassembled WGS sequence"/>
</dbReference>
<evidence type="ECO:0000256" key="1">
    <source>
        <dbReference type="ARBA" id="ARBA00022603"/>
    </source>
</evidence>
<keyword evidence="5" id="KW-1185">Reference proteome</keyword>